<organism evidence="2 3">
    <name type="scientific">Phaeosphaeria nodorum (strain SN15 / ATCC MYA-4574 / FGSC 10173)</name>
    <name type="common">Glume blotch fungus</name>
    <name type="synonym">Parastagonospora nodorum</name>
    <dbReference type="NCBI Taxonomy" id="321614"/>
    <lineage>
        <taxon>Eukaryota</taxon>
        <taxon>Fungi</taxon>
        <taxon>Dikarya</taxon>
        <taxon>Ascomycota</taxon>
        <taxon>Pezizomycotina</taxon>
        <taxon>Dothideomycetes</taxon>
        <taxon>Pleosporomycetidae</taxon>
        <taxon>Pleosporales</taxon>
        <taxon>Pleosporineae</taxon>
        <taxon>Phaeosphaeriaceae</taxon>
        <taxon>Parastagonospora</taxon>
    </lineage>
</organism>
<dbReference type="Proteomes" id="UP000663193">
    <property type="component" value="Chromosome 2"/>
</dbReference>
<evidence type="ECO:0000313" key="2">
    <source>
        <dbReference type="EMBL" id="QRC92694.1"/>
    </source>
</evidence>
<dbReference type="VEuPathDB" id="FungiDB:JI435_305770"/>
<sequence>MSPVPPDAARGTHRPGCRAPNNQTARTTGMDSSVQKNTSFVFSFPTKQPFTSLREPEAHAQIEEQYGSSERRTERLAYMSEQLTPSFQRK</sequence>
<dbReference type="AlphaFoldDB" id="A0A7U2ETI5"/>
<gene>
    <name evidence="2" type="ORF">JI435_305770</name>
</gene>
<dbReference type="EMBL" id="CP069024">
    <property type="protein sequence ID" value="QRC92694.1"/>
    <property type="molecule type" value="Genomic_DNA"/>
</dbReference>
<feature type="compositionally biased region" description="Polar residues" evidence="1">
    <location>
        <begin position="20"/>
        <end position="51"/>
    </location>
</feature>
<feature type="region of interest" description="Disordered" evidence="1">
    <location>
        <begin position="1"/>
        <end position="72"/>
    </location>
</feature>
<accession>A0A7U2ETI5</accession>
<name>A0A7U2ETI5_PHANO</name>
<evidence type="ECO:0000256" key="1">
    <source>
        <dbReference type="SAM" id="MobiDB-lite"/>
    </source>
</evidence>
<protein>
    <submittedName>
        <fullName evidence="2">Uncharacterized protein</fullName>
    </submittedName>
</protein>
<keyword evidence="3" id="KW-1185">Reference proteome</keyword>
<reference evidence="3" key="1">
    <citation type="journal article" date="2021" name="BMC Genomics">
        <title>Chromosome-level genome assembly and manually-curated proteome of model necrotroph Parastagonospora nodorum Sn15 reveals a genome-wide trove of candidate effector homologs, and redundancy of virulence-related functions within an accessory chromosome.</title>
        <authorList>
            <person name="Bertazzoni S."/>
            <person name="Jones D.A.B."/>
            <person name="Phan H.T."/>
            <person name="Tan K.-C."/>
            <person name="Hane J.K."/>
        </authorList>
    </citation>
    <scope>NUCLEOTIDE SEQUENCE [LARGE SCALE GENOMIC DNA]</scope>
    <source>
        <strain evidence="3">SN15 / ATCC MYA-4574 / FGSC 10173)</strain>
    </source>
</reference>
<evidence type="ECO:0000313" key="3">
    <source>
        <dbReference type="Proteomes" id="UP000663193"/>
    </source>
</evidence>
<proteinExistence type="predicted"/>